<reference evidence="1 2" key="2">
    <citation type="journal article" date="2015" name="Biomed. Res. Int.">
        <title>Effects of Arsenite Resistance on the Growth and Functional Gene Expression of Leptospirillum ferriphilum and Acidithiobacillus thiooxidans in Pure Culture and Coculture.</title>
        <authorList>
            <person name="Jiang H."/>
            <person name="Liang Y."/>
            <person name="Yin H."/>
            <person name="Xiao Y."/>
            <person name="Guo X."/>
            <person name="Xu Y."/>
            <person name="Hu Q."/>
            <person name="Liu H."/>
            <person name="Liu X."/>
        </authorList>
    </citation>
    <scope>NUCLEOTIDE SEQUENCE [LARGE SCALE GENOMIC DNA]</scope>
    <source>
        <strain evidence="1 2">YSK</strain>
    </source>
</reference>
<accession>A0A059XY50</accession>
<proteinExistence type="predicted"/>
<dbReference type="HOGENOM" id="CLU_2880405_0_0_0"/>
<name>A0A059XY50_9BACT</name>
<evidence type="ECO:0000313" key="2">
    <source>
        <dbReference type="Proteomes" id="UP000027059"/>
    </source>
</evidence>
<organism evidence="1 2">
    <name type="scientific">Leptospirillum ferriphilum YSK</name>
    <dbReference type="NCBI Taxonomy" id="1441628"/>
    <lineage>
        <taxon>Bacteria</taxon>
        <taxon>Pseudomonadati</taxon>
        <taxon>Nitrospirota</taxon>
        <taxon>Nitrospiria</taxon>
        <taxon>Nitrospirales</taxon>
        <taxon>Nitrospiraceae</taxon>
        <taxon>Leptospirillum</taxon>
    </lineage>
</organism>
<dbReference type="AlphaFoldDB" id="A0A059XY50"/>
<sequence length="63" mass="7084">MLTLAVSCLFFRGKQGGKTIFLLINTTKTFLDSFQVLVFRLLGLLKTAPDFLLFFLKSIPADI</sequence>
<evidence type="ECO:0000313" key="1">
    <source>
        <dbReference type="EMBL" id="AIA31798.1"/>
    </source>
</evidence>
<protein>
    <submittedName>
        <fullName evidence="1">Uncharacterized protein</fullName>
    </submittedName>
</protein>
<dbReference type="Proteomes" id="UP000027059">
    <property type="component" value="Chromosome"/>
</dbReference>
<gene>
    <name evidence="1" type="ORF">Y981_08090</name>
</gene>
<reference evidence="2" key="1">
    <citation type="submission" date="2014-02" db="EMBL/GenBank/DDBJ databases">
        <title>Complete genome sequence and comparative genomic analysis of the nitrogen-fixing bacterium Leptospirillum ferriphilum YSK.</title>
        <authorList>
            <person name="Guo X."/>
            <person name="Yin H."/>
            <person name="Liang Y."/>
            <person name="Hu Q."/>
            <person name="Ma L."/>
            <person name="Xiao Y."/>
            <person name="Zhang X."/>
            <person name="Qiu G."/>
            <person name="Liu X."/>
        </authorList>
    </citation>
    <scope>NUCLEOTIDE SEQUENCE [LARGE SCALE GENOMIC DNA]</scope>
    <source>
        <strain evidence="2">YSK</strain>
    </source>
</reference>
<keyword evidence="2" id="KW-1185">Reference proteome</keyword>
<dbReference type="KEGG" id="lfp:Y981_08090"/>
<dbReference type="EMBL" id="CP007243">
    <property type="protein sequence ID" value="AIA31798.1"/>
    <property type="molecule type" value="Genomic_DNA"/>
</dbReference>